<protein>
    <submittedName>
        <fullName evidence="3">Uncharacterized protein</fullName>
    </submittedName>
</protein>
<dbReference type="Proteomes" id="UP000677228">
    <property type="component" value="Unassembled WGS sequence"/>
</dbReference>
<dbReference type="AlphaFoldDB" id="A0A8S2WYZ5"/>
<name>A0A8S2WYZ5_9BILA</name>
<proteinExistence type="predicted"/>
<dbReference type="SUPFAM" id="SSF56399">
    <property type="entry name" value="ADP-ribosylation"/>
    <property type="match status" value="1"/>
</dbReference>
<accession>A0A8S2WYZ5</accession>
<evidence type="ECO:0000313" key="2">
    <source>
        <dbReference type="EMBL" id="CAF3626301.1"/>
    </source>
</evidence>
<dbReference type="EMBL" id="CAJOBC010100426">
    <property type="protein sequence ID" value="CAF4467143.1"/>
    <property type="molecule type" value="Genomic_DNA"/>
</dbReference>
<dbReference type="Proteomes" id="UP000682733">
    <property type="component" value="Unassembled WGS sequence"/>
</dbReference>
<organism evidence="3 4">
    <name type="scientific">Didymodactylos carnosus</name>
    <dbReference type="NCBI Taxonomy" id="1234261"/>
    <lineage>
        <taxon>Eukaryota</taxon>
        <taxon>Metazoa</taxon>
        <taxon>Spiralia</taxon>
        <taxon>Gnathifera</taxon>
        <taxon>Rotifera</taxon>
        <taxon>Eurotatoria</taxon>
        <taxon>Bdelloidea</taxon>
        <taxon>Philodinida</taxon>
        <taxon>Philodinidae</taxon>
        <taxon>Didymodactylos</taxon>
    </lineage>
</organism>
<dbReference type="EMBL" id="CAJOBA010002027">
    <property type="protein sequence ID" value="CAF3626301.1"/>
    <property type="molecule type" value="Genomic_DNA"/>
</dbReference>
<dbReference type="Proteomes" id="UP000681722">
    <property type="component" value="Unassembled WGS sequence"/>
</dbReference>
<dbReference type="EMBL" id="CAJNOK010002028">
    <property type="protein sequence ID" value="CAF0841363.1"/>
    <property type="molecule type" value="Genomic_DNA"/>
</dbReference>
<evidence type="ECO:0000313" key="3">
    <source>
        <dbReference type="EMBL" id="CAF4467143.1"/>
    </source>
</evidence>
<evidence type="ECO:0000313" key="4">
    <source>
        <dbReference type="Proteomes" id="UP000681722"/>
    </source>
</evidence>
<evidence type="ECO:0000313" key="1">
    <source>
        <dbReference type="EMBL" id="CAF0841363.1"/>
    </source>
</evidence>
<comment type="caution">
    <text evidence="3">The sequence shown here is derived from an EMBL/GenBank/DDBJ whole genome shotgun (WGS) entry which is preliminary data.</text>
</comment>
<sequence>MKENEINNEQESSFMYFQLLTEILIGMEDKDAAKTDMVNQCRLQYSGNEIDLKHIDEFDKTYSPHKAIWWYTRHCFLYEILNKALRIQDIDILLKYRFFLTDLHNQIKEIHSEFVQCLQATNNNNALKKLTVYRGQGIHANELEKLKNNLGGLLSFNSFLPTTTNPNVALMFVPNTSDIQSVLFEINADNHPDTKPFCNIQERSQSMKKKSFSP</sequence>
<dbReference type="Gene3D" id="3.90.176.10">
    <property type="entry name" value="Toxin ADP-ribosyltransferase, Chain A, domain 1"/>
    <property type="match status" value="1"/>
</dbReference>
<reference evidence="3" key="1">
    <citation type="submission" date="2021-02" db="EMBL/GenBank/DDBJ databases">
        <authorList>
            <person name="Nowell W R."/>
        </authorList>
    </citation>
    <scope>NUCLEOTIDE SEQUENCE</scope>
</reference>
<gene>
    <name evidence="1" type="ORF">OVA965_LOCUS6661</name>
    <name evidence="3" type="ORF">SRO942_LOCUS43073</name>
    <name evidence="2" type="ORF">TMI583_LOCUS6656</name>
</gene>